<organism evidence="1 2">
    <name type="scientific">Sphingobacterium paucimobilis HER1398</name>
    <dbReference type="NCBI Taxonomy" id="1346330"/>
    <lineage>
        <taxon>Bacteria</taxon>
        <taxon>Pseudomonadati</taxon>
        <taxon>Bacteroidota</taxon>
        <taxon>Sphingobacteriia</taxon>
        <taxon>Sphingobacteriales</taxon>
        <taxon>Sphingobacteriaceae</taxon>
        <taxon>Sphingobacterium</taxon>
    </lineage>
</organism>
<comment type="caution">
    <text evidence="1">The sequence shown here is derived from an EMBL/GenBank/DDBJ whole genome shotgun (WGS) entry which is preliminary data.</text>
</comment>
<accession>U2IWU1</accession>
<proteinExistence type="predicted"/>
<keyword evidence="2" id="KW-1185">Reference proteome</keyword>
<evidence type="ECO:0000313" key="1">
    <source>
        <dbReference type="EMBL" id="ERJ57144.1"/>
    </source>
</evidence>
<dbReference type="Proteomes" id="UP000016584">
    <property type="component" value="Unassembled WGS sequence"/>
</dbReference>
<gene>
    <name evidence="1" type="ORF">M472_00045</name>
</gene>
<reference evidence="1 2" key="1">
    <citation type="journal article" date="2013" name="Genome Announc.">
        <title>The Draft Genome Sequence of Sphingomonas paucimobilis Strain HER1398 (Proteobacteria), Host to the Giant PAU Phage, Indicates That It Is a Member of the Genus Sphingobacterium (Bacteroidetes).</title>
        <authorList>
            <person name="White R.A.III."/>
            <person name="Suttle C.A."/>
        </authorList>
    </citation>
    <scope>NUCLEOTIDE SEQUENCE [LARGE SCALE GENOMIC DNA]</scope>
    <source>
        <strain evidence="1 2">HER1398</strain>
    </source>
</reference>
<sequence length="51" mass="5759">MFPVPHIEMTKAAGKDGKFKGLQPRHAKLSVGSASRLAIYLLEPHQLRRYI</sequence>
<dbReference type="AlphaFoldDB" id="U2IWU1"/>
<name>U2IWU1_9SPHI</name>
<protein>
    <submittedName>
        <fullName evidence="1">Uncharacterized protein</fullName>
    </submittedName>
</protein>
<dbReference type="EMBL" id="ATDL01000022">
    <property type="protein sequence ID" value="ERJ57144.1"/>
    <property type="molecule type" value="Genomic_DNA"/>
</dbReference>
<evidence type="ECO:0000313" key="2">
    <source>
        <dbReference type="Proteomes" id="UP000016584"/>
    </source>
</evidence>